<evidence type="ECO:0000313" key="4">
    <source>
        <dbReference type="Proteomes" id="UP000502706"/>
    </source>
</evidence>
<feature type="region of interest" description="Disordered" evidence="1">
    <location>
        <begin position="1"/>
        <end position="24"/>
    </location>
</feature>
<reference evidence="3 4" key="1">
    <citation type="submission" date="2019-10" db="EMBL/GenBank/DDBJ databases">
        <title>Rubrobacter sp nov SCSIO 52915 isolated from a deep-sea sediment in the South China Sea.</title>
        <authorList>
            <person name="Chen R.W."/>
        </authorList>
    </citation>
    <scope>NUCLEOTIDE SEQUENCE [LARGE SCALE GENOMIC DNA]</scope>
    <source>
        <strain evidence="3 4">SCSIO 52915</strain>
    </source>
</reference>
<sequence length="67" mass="7455">MENEQRRKPGGREGQEAPGAGGRGPEWRKVVVALILAPIFAVVLAPVLWYLFVVVAFWFDPPCFVCL</sequence>
<keyword evidence="2" id="KW-1133">Transmembrane helix</keyword>
<evidence type="ECO:0000256" key="2">
    <source>
        <dbReference type="SAM" id="Phobius"/>
    </source>
</evidence>
<name>A0A6G8PUT2_9ACTN</name>
<protein>
    <submittedName>
        <fullName evidence="3">Uncharacterized protein</fullName>
    </submittedName>
</protein>
<gene>
    <name evidence="3" type="ORF">GBA65_04515</name>
</gene>
<dbReference type="Proteomes" id="UP000502706">
    <property type="component" value="Chromosome"/>
</dbReference>
<evidence type="ECO:0000313" key="3">
    <source>
        <dbReference type="EMBL" id="QIN77901.1"/>
    </source>
</evidence>
<dbReference type="EMBL" id="CP045121">
    <property type="protein sequence ID" value="QIN77901.1"/>
    <property type="molecule type" value="Genomic_DNA"/>
</dbReference>
<keyword evidence="2" id="KW-0812">Transmembrane</keyword>
<feature type="transmembrane region" description="Helical" evidence="2">
    <location>
        <begin position="30"/>
        <end position="59"/>
    </location>
</feature>
<feature type="compositionally biased region" description="Basic and acidic residues" evidence="1">
    <location>
        <begin position="1"/>
        <end position="15"/>
    </location>
</feature>
<organism evidence="3 4">
    <name type="scientific">Rubrobacter marinus</name>
    <dbReference type="NCBI Taxonomy" id="2653852"/>
    <lineage>
        <taxon>Bacteria</taxon>
        <taxon>Bacillati</taxon>
        <taxon>Actinomycetota</taxon>
        <taxon>Rubrobacteria</taxon>
        <taxon>Rubrobacterales</taxon>
        <taxon>Rubrobacteraceae</taxon>
        <taxon>Rubrobacter</taxon>
    </lineage>
</organism>
<dbReference type="RefSeq" id="WP_166395580.1">
    <property type="nucleotide sequence ID" value="NZ_CP045121.1"/>
</dbReference>
<dbReference type="AlphaFoldDB" id="A0A6G8PUT2"/>
<evidence type="ECO:0000256" key="1">
    <source>
        <dbReference type="SAM" id="MobiDB-lite"/>
    </source>
</evidence>
<keyword evidence="2" id="KW-0472">Membrane</keyword>
<dbReference type="KEGG" id="rmar:GBA65_04515"/>
<keyword evidence="4" id="KW-1185">Reference proteome</keyword>
<proteinExistence type="predicted"/>
<accession>A0A6G8PUT2</accession>